<dbReference type="GO" id="GO:0016787">
    <property type="term" value="F:hydrolase activity"/>
    <property type="evidence" value="ECO:0007669"/>
    <property type="project" value="UniProtKB-UniRule"/>
</dbReference>
<dbReference type="AlphaFoldDB" id="U5SAV4"/>
<dbReference type="SUPFAM" id="SSF52540">
    <property type="entry name" value="P-loop containing nucleoside triphosphate hydrolases"/>
    <property type="match status" value="1"/>
</dbReference>
<keyword evidence="4 5" id="KW-0067">ATP-binding</keyword>
<keyword evidence="1 5" id="KW-0547">Nucleotide-binding</keyword>
<dbReference type="PROSITE" id="PS51198">
    <property type="entry name" value="UVRD_HELICASE_ATP_BIND"/>
    <property type="match status" value="1"/>
</dbReference>
<dbReference type="PATRIC" id="fig|1266845.5.peg.1762"/>
<evidence type="ECO:0000313" key="9">
    <source>
        <dbReference type="Proteomes" id="UP000017469"/>
    </source>
</evidence>
<dbReference type="EMBL" id="CP006812">
    <property type="protein sequence ID" value="AGY82385.1"/>
    <property type="molecule type" value="Genomic_DNA"/>
</dbReference>
<keyword evidence="2 5" id="KW-0378">Hydrolase</keyword>
<name>U5SAV4_9LACT</name>
<evidence type="ECO:0000259" key="7">
    <source>
        <dbReference type="PROSITE" id="PS51198"/>
    </source>
</evidence>
<dbReference type="InterPro" id="IPR014016">
    <property type="entry name" value="UvrD-like_ATP-bd"/>
</dbReference>
<evidence type="ECO:0000256" key="1">
    <source>
        <dbReference type="ARBA" id="ARBA00022741"/>
    </source>
</evidence>
<gene>
    <name evidence="8" type="ORF">Q783_09345</name>
</gene>
<evidence type="ECO:0000256" key="5">
    <source>
        <dbReference type="PROSITE-ProRule" id="PRU00560"/>
    </source>
</evidence>
<evidence type="ECO:0000313" key="8">
    <source>
        <dbReference type="EMBL" id="AGY82385.1"/>
    </source>
</evidence>
<dbReference type="RefSeq" id="WP_023179090.1">
    <property type="nucleotide sequence ID" value="NC_022606.1"/>
</dbReference>
<evidence type="ECO:0000256" key="3">
    <source>
        <dbReference type="ARBA" id="ARBA00022806"/>
    </source>
</evidence>
<dbReference type="GO" id="GO:0005524">
    <property type="term" value="F:ATP binding"/>
    <property type="evidence" value="ECO:0007669"/>
    <property type="project" value="UniProtKB-UniRule"/>
</dbReference>
<evidence type="ECO:0000256" key="6">
    <source>
        <dbReference type="SAM" id="Coils"/>
    </source>
</evidence>
<dbReference type="GO" id="GO:0005829">
    <property type="term" value="C:cytosol"/>
    <property type="evidence" value="ECO:0007669"/>
    <property type="project" value="TreeGrafter"/>
</dbReference>
<dbReference type="HOGENOM" id="CLU_010312_4_1_9"/>
<dbReference type="GO" id="GO:0003677">
    <property type="term" value="F:DNA binding"/>
    <property type="evidence" value="ECO:0007669"/>
    <property type="project" value="InterPro"/>
</dbReference>
<feature type="binding site" evidence="5">
    <location>
        <begin position="278"/>
        <end position="285"/>
    </location>
    <ligand>
        <name>ATP</name>
        <dbReference type="ChEBI" id="CHEBI:30616"/>
    </ligand>
</feature>
<dbReference type="GO" id="GO:0043138">
    <property type="term" value="F:3'-5' DNA helicase activity"/>
    <property type="evidence" value="ECO:0007669"/>
    <property type="project" value="TreeGrafter"/>
</dbReference>
<organism evidence="8 9">
    <name type="scientific">Carnobacterium inhibens subsp. gilichinskyi</name>
    <dbReference type="NCBI Taxonomy" id="1266845"/>
    <lineage>
        <taxon>Bacteria</taxon>
        <taxon>Bacillati</taxon>
        <taxon>Bacillota</taxon>
        <taxon>Bacilli</taxon>
        <taxon>Lactobacillales</taxon>
        <taxon>Carnobacteriaceae</taxon>
        <taxon>Carnobacterium</taxon>
    </lineage>
</organism>
<dbReference type="PANTHER" id="PTHR11070">
    <property type="entry name" value="UVRD / RECB / PCRA DNA HELICASE FAMILY MEMBER"/>
    <property type="match status" value="1"/>
</dbReference>
<dbReference type="KEGG" id="caw:Q783_09345"/>
<sequence length="800" mass="92220">MVYILPDSIFFKNRIHPYIAIDLFGWYTANCVKIQLKEIPFIFSTFKKEISQLKDSLSTEQQRVHAVVKKIQTELEELKETVAQDSAEQKRRLKESGEIKINQGSSESMWESAGELRAVEQDLLIRSKTLAKNQNRVIALEKMVDDPYFGRIDYEDEYGQETIYIGISSVFDEYDNLVVDWRSPIASLYYEGNVGDTIPLTIREQRLSLSIELKRQFLIRQAKIIQMLDTDNVMGDPYLLEVLEDRSSYQMGAVVSTLQKEQNQIVRDTSAKVTLIEGVAGSGKTVVLMQKIAYLLYTFRDQLKASEIILFSPNKIFQTYISQVLPELGELNVTSHTFPEFMKSRVPKFNLITNQDEKLSDITLLKGSLQFSAALKRYTNRLKTNYIRFSSLSFQGEIIISKEEIKELFYSIESKGTLASKLGLLQRILTQKVEQLKGSQRTAKWVEDVLLSMSDAELRQHESDAKDEQKAEETLIDSILETAYAPVIKRIKRLAFIRYQHQYIHFLKAIPKLISLEDFSITEEIWTEHIQQVLTNMAHKKLALEDMDAFYSLFQLMNGPISTTKFKYICLDEVQDFSPFQLQMLKDFYPTAHFVMSGDLNQNILMKRVSFNDLETIFSESSFQRYQLLTSYRSTNEIIRFSNHFLGEKPAVETTFREGKKPEVIVANESIPYMDYVQKKVAGSKKASTRVAFITKNYAEAERFYQELTNAGIESNLVLKDTDNSHYPVIVIPVQLAKGLEFDVVFALFHYSTHSSSNDLSTAYTICSRAMHELYFLASSIEDPFVQRVEPTDYHLVELN</sequence>
<dbReference type="STRING" id="1266845.Q783_09345"/>
<dbReference type="GO" id="GO:0000725">
    <property type="term" value="P:recombinational repair"/>
    <property type="evidence" value="ECO:0007669"/>
    <property type="project" value="TreeGrafter"/>
</dbReference>
<evidence type="ECO:0000256" key="2">
    <source>
        <dbReference type="ARBA" id="ARBA00022801"/>
    </source>
</evidence>
<dbReference type="PANTHER" id="PTHR11070:SF17">
    <property type="entry name" value="DNA HELICASE IV"/>
    <property type="match status" value="1"/>
</dbReference>
<proteinExistence type="predicted"/>
<keyword evidence="6" id="KW-0175">Coiled coil</keyword>
<keyword evidence="3 5" id="KW-0347">Helicase</keyword>
<dbReference type="InterPro" id="IPR027417">
    <property type="entry name" value="P-loop_NTPase"/>
</dbReference>
<evidence type="ECO:0000256" key="4">
    <source>
        <dbReference type="ARBA" id="ARBA00022840"/>
    </source>
</evidence>
<protein>
    <submittedName>
        <fullName evidence="8">DNA damage-inducible protein</fullName>
    </submittedName>
</protein>
<dbReference type="InterPro" id="IPR048228">
    <property type="entry name" value="HelD_bacillota"/>
</dbReference>
<dbReference type="eggNOG" id="COG3973">
    <property type="taxonomic scope" value="Bacteria"/>
</dbReference>
<dbReference type="InterPro" id="IPR000212">
    <property type="entry name" value="DNA_helicase_UvrD/REP"/>
</dbReference>
<feature type="domain" description="UvrD-like helicase ATP-binding" evidence="7">
    <location>
        <begin position="257"/>
        <end position="635"/>
    </location>
</feature>
<dbReference type="Proteomes" id="UP000017469">
    <property type="component" value="Chromosome"/>
</dbReference>
<accession>U5SAV4</accession>
<feature type="coiled-coil region" evidence="6">
    <location>
        <begin position="61"/>
        <end position="88"/>
    </location>
</feature>
<dbReference type="Pfam" id="PF00580">
    <property type="entry name" value="UvrD-helicase"/>
    <property type="match status" value="1"/>
</dbReference>
<dbReference type="Gene3D" id="1.10.10.160">
    <property type="match status" value="1"/>
</dbReference>
<reference evidence="8 9" key="1">
    <citation type="journal article" date="2013" name="Genome Announc.">
        <title>Complete Genome Sequence of Carnobacterium gilichinskyi Strain WN1359T (DSM 27470T).</title>
        <authorList>
            <person name="Leonard M.T."/>
            <person name="Panayotova N."/>
            <person name="Farmerie W.G."/>
            <person name="Triplett E.W."/>
            <person name="Nicholson W.L."/>
        </authorList>
    </citation>
    <scope>NUCLEOTIDE SEQUENCE [LARGE SCALE GENOMIC DNA]</scope>
    <source>
        <strain evidence="8 9">WN1359</strain>
    </source>
</reference>
<dbReference type="Gene3D" id="3.40.50.300">
    <property type="entry name" value="P-loop containing nucleotide triphosphate hydrolases"/>
    <property type="match status" value="3"/>
</dbReference>
<dbReference type="NCBIfam" id="NF041464">
    <property type="entry name" value="HelD_BACSU"/>
    <property type="match status" value="1"/>
</dbReference>
<dbReference type="InterPro" id="IPR013986">
    <property type="entry name" value="DExx_box_DNA_helicase_dom_sf"/>
</dbReference>